<name>A0ABT1W7J3_9PROT</name>
<sequence>MSDENKASDKDVLADISKSHADQPGDLGRTRTEKTDQADAEDEHPTR</sequence>
<dbReference type="EMBL" id="JAMSKV010000008">
    <property type="protein sequence ID" value="MCQ8278846.1"/>
    <property type="molecule type" value="Genomic_DNA"/>
</dbReference>
<accession>A0ABT1W7J3</accession>
<proteinExistence type="predicted"/>
<evidence type="ECO:0000313" key="2">
    <source>
        <dbReference type="EMBL" id="MCQ8278846.1"/>
    </source>
</evidence>
<organism evidence="2 3">
    <name type="scientific">Endosaccharibacter trunci</name>
    <dbReference type="NCBI Taxonomy" id="2812733"/>
    <lineage>
        <taxon>Bacteria</taxon>
        <taxon>Pseudomonadati</taxon>
        <taxon>Pseudomonadota</taxon>
        <taxon>Alphaproteobacteria</taxon>
        <taxon>Acetobacterales</taxon>
        <taxon>Acetobacteraceae</taxon>
        <taxon>Endosaccharibacter</taxon>
    </lineage>
</organism>
<feature type="region of interest" description="Disordered" evidence="1">
    <location>
        <begin position="1"/>
        <end position="47"/>
    </location>
</feature>
<dbReference type="Proteomes" id="UP001524587">
    <property type="component" value="Unassembled WGS sequence"/>
</dbReference>
<gene>
    <name evidence="2" type="ORF">NFI95_10315</name>
</gene>
<protein>
    <submittedName>
        <fullName evidence="2">Uncharacterized protein</fullName>
    </submittedName>
</protein>
<dbReference type="RefSeq" id="WP_422864326.1">
    <property type="nucleotide sequence ID" value="NZ_JAMSKV010000008.1"/>
</dbReference>
<comment type="caution">
    <text evidence="2">The sequence shown here is derived from an EMBL/GenBank/DDBJ whole genome shotgun (WGS) entry which is preliminary data.</text>
</comment>
<evidence type="ECO:0000313" key="3">
    <source>
        <dbReference type="Proteomes" id="UP001524587"/>
    </source>
</evidence>
<reference evidence="2 3" key="1">
    <citation type="submission" date="2022-06" db="EMBL/GenBank/DDBJ databases">
        <title>Endosaccharibacter gen. nov., sp. nov., endophytic bacteria isolated from sugarcane.</title>
        <authorList>
            <person name="Pitiwittayakul N."/>
            <person name="Yukphan P."/>
            <person name="Charoenyingcharoen P."/>
            <person name="Tanasupawat S."/>
        </authorList>
    </citation>
    <scope>NUCLEOTIDE SEQUENCE [LARGE SCALE GENOMIC DNA]</scope>
    <source>
        <strain evidence="2 3">KSS8</strain>
    </source>
</reference>
<evidence type="ECO:0000256" key="1">
    <source>
        <dbReference type="SAM" id="MobiDB-lite"/>
    </source>
</evidence>
<keyword evidence="3" id="KW-1185">Reference proteome</keyword>